<dbReference type="PANTHER" id="PTHR35882:SF2">
    <property type="entry name" value="PELA"/>
    <property type="match status" value="1"/>
</dbReference>
<evidence type="ECO:0000313" key="2">
    <source>
        <dbReference type="EMBL" id="EKV30040.1"/>
    </source>
</evidence>
<keyword evidence="3" id="KW-1185">Reference proteome</keyword>
<dbReference type="RefSeq" id="WP_009540781.1">
    <property type="nucleotide sequence ID" value="NZ_ANHY01000010.1"/>
</dbReference>
<dbReference type="InterPro" id="IPR013785">
    <property type="entry name" value="Aldolase_TIM"/>
</dbReference>
<dbReference type="OrthoDB" id="30037at2"/>
<evidence type="ECO:0000256" key="1">
    <source>
        <dbReference type="SAM" id="SignalP"/>
    </source>
</evidence>
<dbReference type="PROSITE" id="PS51257">
    <property type="entry name" value="PROKAR_LIPOPROTEIN"/>
    <property type="match status" value="1"/>
</dbReference>
<evidence type="ECO:0000313" key="3">
    <source>
        <dbReference type="Proteomes" id="UP000009881"/>
    </source>
</evidence>
<proteinExistence type="predicted"/>
<protein>
    <recommendedName>
        <fullName evidence="4">Glycoside-hydrolase family GH114 TIM-barrel domain-containing protein</fullName>
    </recommendedName>
</protein>
<accession>K9GVQ3</accession>
<reference evidence="2 3" key="1">
    <citation type="journal article" date="2013" name="Genome Announc.">
        <title>Draft Genome Sequence of an Alphaproteobacterium, Caenispirillum salinarum AK4(T), Isolated from a Solar Saltern.</title>
        <authorList>
            <person name="Khatri I."/>
            <person name="Singh A."/>
            <person name="Korpole S."/>
            <person name="Pinnaka A.K."/>
            <person name="Subramanian S."/>
        </authorList>
    </citation>
    <scope>NUCLEOTIDE SEQUENCE [LARGE SCALE GENOMIC DNA]</scope>
    <source>
        <strain evidence="2 3">AK4</strain>
    </source>
</reference>
<feature type="chain" id="PRO_5003929646" description="Glycoside-hydrolase family GH114 TIM-barrel domain-containing protein" evidence="1">
    <location>
        <begin position="27"/>
        <end position="363"/>
    </location>
</feature>
<keyword evidence="1" id="KW-0732">Signal</keyword>
<feature type="signal peptide" evidence="1">
    <location>
        <begin position="1"/>
        <end position="26"/>
    </location>
</feature>
<evidence type="ECO:0008006" key="4">
    <source>
        <dbReference type="Google" id="ProtNLM"/>
    </source>
</evidence>
<comment type="caution">
    <text evidence="2">The sequence shown here is derived from an EMBL/GenBank/DDBJ whole genome shotgun (WGS) entry which is preliminary data.</text>
</comment>
<dbReference type="Proteomes" id="UP000009881">
    <property type="component" value="Unassembled WGS sequence"/>
</dbReference>
<name>K9GVQ3_9PROT</name>
<gene>
    <name evidence="2" type="ORF">C882_0121</name>
</gene>
<dbReference type="Gene3D" id="3.20.20.70">
    <property type="entry name" value="Aldolase class I"/>
    <property type="match status" value="2"/>
</dbReference>
<dbReference type="PANTHER" id="PTHR35882">
    <property type="entry name" value="PELA"/>
    <property type="match status" value="1"/>
</dbReference>
<dbReference type="EMBL" id="ANHY01000010">
    <property type="protein sequence ID" value="EKV30040.1"/>
    <property type="molecule type" value="Genomic_DNA"/>
</dbReference>
<organism evidence="2 3">
    <name type="scientific">Caenispirillum salinarum AK4</name>
    <dbReference type="NCBI Taxonomy" id="1238182"/>
    <lineage>
        <taxon>Bacteria</taxon>
        <taxon>Pseudomonadati</taxon>
        <taxon>Pseudomonadota</taxon>
        <taxon>Alphaproteobacteria</taxon>
        <taxon>Rhodospirillales</taxon>
        <taxon>Novispirillaceae</taxon>
        <taxon>Caenispirillum</taxon>
    </lineage>
</organism>
<dbReference type="eggNOG" id="COG2342">
    <property type="taxonomic scope" value="Bacteria"/>
</dbReference>
<sequence length="363" mass="39934">MTTWRTAAALAALAFGLACAPLAASAQAPEDIIMPQRSFPPQRPDTPLVEVIEVPDWRGRARDMIATLAEYGHGRAPAFTLMMRGQPDLLFQTQKDDALAELLRAPSALEDLVGDGPPPVGSMDRQFARTLDAIVADNLYCGTTPPLTEEQIAEAEDFGLPVFSIERCTDAMTVQQARRWTEEHGVVSHVTTDERLNSVPTGRLRDANPEMVQAAGEAQNVLFVLHNRRYPAKVDWLNALRGTNHDMLVIAPFYKGDTPLSADEVYSLKFKKMGSPRLVIARLPLTEARDTAWYWKESWKVGTPAFIKARGPEPGTYIVDFADPDWRAIVGETFAGLMDLGFDGIMLDGLEAVDALTEDGLLN</sequence>
<dbReference type="AlphaFoldDB" id="K9GVQ3"/>
<dbReference type="SUPFAM" id="SSF51445">
    <property type="entry name" value="(Trans)glycosidases"/>
    <property type="match status" value="1"/>
</dbReference>
<dbReference type="STRING" id="1238182.C882_0121"/>
<dbReference type="InterPro" id="IPR017853">
    <property type="entry name" value="GH"/>
</dbReference>